<dbReference type="PANTHER" id="PTHR43182:SF1">
    <property type="entry name" value="COBALT-PRECORRIN-7 C(5)-METHYLTRANSFERASE"/>
    <property type="match status" value="1"/>
</dbReference>
<evidence type="ECO:0000256" key="2">
    <source>
        <dbReference type="ARBA" id="ARBA00022573"/>
    </source>
</evidence>
<dbReference type="InterPro" id="IPR000878">
    <property type="entry name" value="4pyrrol_Mease"/>
</dbReference>
<gene>
    <name evidence="7" type="ORF">CFH99_15700</name>
</gene>
<dbReference type="SUPFAM" id="SSF53790">
    <property type="entry name" value="Tetrapyrrole methylase"/>
    <property type="match status" value="1"/>
</dbReference>
<keyword evidence="2" id="KW-0169">Cobalamin biosynthesis</keyword>
<sequence>MGGVKVTVVGVGADGHLPPASLALVTGAEVLLGGERHLGLVPPVEGQERRPWPRPLSSLASFLGEYDGRRVVALASGDPLVSGIGTTLIRLLGADAVDVVPAVSSVALARARMGWSAEESTVVTLVGRDPAALRRELVAGARILVLSSDETTPMTVAELLDTDGFDDTRMTVLGDLGSHDEFRYTSRPTDFGAWSGPLPRLNVIAVEVPATEDDLNSWATGVPDHLFEHDGQLTKRDVRASALSRLAPRPGQLLWDIGAGAGSIGIEWLRAHPRTNAVAVEADPERAARIARNAESLGVPRLWVVEGTAPDALADLPQPHAVFVGGGATAPGLLDLCRERLAPHGRLVVHGVTLETEQLLVAAFHAHGGELTRLSVEHVTPLGGRFTGWTPARAVTQWAWTKETA</sequence>
<proteinExistence type="predicted"/>
<keyword evidence="5" id="KW-0949">S-adenosyl-L-methionine</keyword>
<keyword evidence="3" id="KW-0489">Methyltransferase</keyword>
<dbReference type="CDD" id="cd11644">
    <property type="entry name" value="Precorrin-6Y-MT"/>
    <property type="match status" value="1"/>
</dbReference>
<evidence type="ECO:0000256" key="4">
    <source>
        <dbReference type="ARBA" id="ARBA00022679"/>
    </source>
</evidence>
<dbReference type="Pfam" id="PF00590">
    <property type="entry name" value="TP_methylase"/>
    <property type="match status" value="1"/>
</dbReference>
<dbReference type="NCBIfam" id="TIGR02467">
    <property type="entry name" value="CbiE"/>
    <property type="match status" value="1"/>
</dbReference>
<evidence type="ECO:0000256" key="3">
    <source>
        <dbReference type="ARBA" id="ARBA00022603"/>
    </source>
</evidence>
<dbReference type="InterPro" id="IPR014777">
    <property type="entry name" value="4pyrrole_Mease_sub1"/>
</dbReference>
<evidence type="ECO:0000256" key="5">
    <source>
        <dbReference type="ARBA" id="ARBA00022691"/>
    </source>
</evidence>
<evidence type="ECO:0000313" key="7">
    <source>
        <dbReference type="EMBL" id="QSR27071.1"/>
    </source>
</evidence>
<keyword evidence="8" id="KW-1185">Reference proteome</keyword>
<name>A0ABX7PMA4_9ACTN</name>
<dbReference type="NCBIfam" id="TIGR02469">
    <property type="entry name" value="CbiT"/>
    <property type="match status" value="1"/>
</dbReference>
<dbReference type="PANTHER" id="PTHR43182">
    <property type="entry name" value="COBALT-PRECORRIN-6B C(15)-METHYLTRANSFERASE (DECARBOXYLATING)"/>
    <property type="match status" value="1"/>
</dbReference>
<dbReference type="InterPro" id="IPR035996">
    <property type="entry name" value="4pyrrol_Methylase_sf"/>
</dbReference>
<dbReference type="Gene3D" id="3.40.1010.10">
    <property type="entry name" value="Cobalt-precorrin-4 Transmethylase, Domain 1"/>
    <property type="match status" value="1"/>
</dbReference>
<dbReference type="InterPro" id="IPR050714">
    <property type="entry name" value="Cobalamin_biosynth_MTase"/>
</dbReference>
<dbReference type="EMBL" id="CP022295">
    <property type="protein sequence ID" value="QSR27071.1"/>
    <property type="molecule type" value="Genomic_DNA"/>
</dbReference>
<dbReference type="PIRSF" id="PIRSF036428">
    <property type="entry name" value="CobL"/>
    <property type="match status" value="1"/>
</dbReference>
<dbReference type="InterPro" id="IPR014008">
    <property type="entry name" value="Cbl_synth_MTase_CbiT"/>
</dbReference>
<dbReference type="Gene3D" id="3.40.50.150">
    <property type="entry name" value="Vaccinia Virus protein VP39"/>
    <property type="match status" value="1"/>
</dbReference>
<feature type="domain" description="Tetrapyrrole methylase" evidence="6">
    <location>
        <begin position="5"/>
        <end position="184"/>
    </location>
</feature>
<evidence type="ECO:0000256" key="1">
    <source>
        <dbReference type="ARBA" id="ARBA00004953"/>
    </source>
</evidence>
<protein>
    <submittedName>
        <fullName evidence="7">Cobalamin biosynthesis bifunctional protein CbiET</fullName>
    </submittedName>
</protein>
<evidence type="ECO:0000313" key="8">
    <source>
        <dbReference type="Proteomes" id="UP000662818"/>
    </source>
</evidence>
<accession>A0ABX7PMA4</accession>
<organism evidence="7 8">
    <name type="scientific">Nocardioides aromaticivorans</name>
    <dbReference type="NCBI Taxonomy" id="200618"/>
    <lineage>
        <taxon>Bacteria</taxon>
        <taxon>Bacillati</taxon>
        <taxon>Actinomycetota</taxon>
        <taxon>Actinomycetes</taxon>
        <taxon>Propionibacteriales</taxon>
        <taxon>Nocardioidaceae</taxon>
        <taxon>Nocardioides</taxon>
    </lineage>
</organism>
<dbReference type="SUPFAM" id="SSF53335">
    <property type="entry name" value="S-adenosyl-L-methionine-dependent methyltransferases"/>
    <property type="match status" value="1"/>
</dbReference>
<comment type="pathway">
    <text evidence="1">Cofactor biosynthesis; adenosylcobalamin biosynthesis.</text>
</comment>
<evidence type="ECO:0000259" key="6">
    <source>
        <dbReference type="Pfam" id="PF00590"/>
    </source>
</evidence>
<dbReference type="RefSeq" id="WP_207006167.1">
    <property type="nucleotide sequence ID" value="NZ_CP022295.1"/>
</dbReference>
<dbReference type="InterPro" id="IPR029063">
    <property type="entry name" value="SAM-dependent_MTases_sf"/>
</dbReference>
<dbReference type="InterPro" id="IPR012818">
    <property type="entry name" value="CbiE"/>
</dbReference>
<dbReference type="InterPro" id="IPR006365">
    <property type="entry name" value="Cbl_synth_CobL"/>
</dbReference>
<keyword evidence="4" id="KW-0808">Transferase</keyword>
<dbReference type="Proteomes" id="UP000662818">
    <property type="component" value="Chromosome"/>
</dbReference>
<reference evidence="7 8" key="1">
    <citation type="submission" date="2017-06" db="EMBL/GenBank/DDBJ databases">
        <title>Complete Genome Sequence of the Soil Carbazole-Degrading Bacterium Nocardioides aromaticivorans IC177.</title>
        <authorList>
            <person name="Vejarano F."/>
            <person name="Suzuki-Minakuchi C."/>
            <person name="Ohtsubo Y."/>
            <person name="Tsuda M."/>
            <person name="Okada K."/>
            <person name="Nojiri H."/>
        </authorList>
    </citation>
    <scope>NUCLEOTIDE SEQUENCE [LARGE SCALE GENOMIC DNA]</scope>
    <source>
        <strain evidence="7 8">IC177</strain>
    </source>
</reference>